<proteinExistence type="predicted"/>
<evidence type="ECO:0000313" key="1">
    <source>
        <dbReference type="EMBL" id="GEU31362.1"/>
    </source>
</evidence>
<protein>
    <submittedName>
        <fullName evidence="1">Uncharacterized protein</fullName>
    </submittedName>
</protein>
<reference evidence="1" key="1">
    <citation type="journal article" date="2019" name="Sci. Rep.">
        <title>Draft genome of Tanacetum cinerariifolium, the natural source of mosquito coil.</title>
        <authorList>
            <person name="Yamashiro T."/>
            <person name="Shiraishi A."/>
            <person name="Satake H."/>
            <person name="Nakayama K."/>
        </authorList>
    </citation>
    <scope>NUCLEOTIDE SEQUENCE</scope>
</reference>
<gene>
    <name evidence="1" type="ORF">Tci_003340</name>
</gene>
<accession>A0A6L2J3N1</accession>
<dbReference type="AlphaFoldDB" id="A0A6L2J3N1"/>
<dbReference type="EMBL" id="BKCJ010000243">
    <property type="protein sequence ID" value="GEU31362.1"/>
    <property type="molecule type" value="Genomic_DNA"/>
</dbReference>
<name>A0A6L2J3N1_TANCI</name>
<organism evidence="1">
    <name type="scientific">Tanacetum cinerariifolium</name>
    <name type="common">Dalmatian daisy</name>
    <name type="synonym">Chrysanthemum cinerariifolium</name>
    <dbReference type="NCBI Taxonomy" id="118510"/>
    <lineage>
        <taxon>Eukaryota</taxon>
        <taxon>Viridiplantae</taxon>
        <taxon>Streptophyta</taxon>
        <taxon>Embryophyta</taxon>
        <taxon>Tracheophyta</taxon>
        <taxon>Spermatophyta</taxon>
        <taxon>Magnoliopsida</taxon>
        <taxon>eudicotyledons</taxon>
        <taxon>Gunneridae</taxon>
        <taxon>Pentapetalae</taxon>
        <taxon>asterids</taxon>
        <taxon>campanulids</taxon>
        <taxon>Asterales</taxon>
        <taxon>Asteraceae</taxon>
        <taxon>Asteroideae</taxon>
        <taxon>Anthemideae</taxon>
        <taxon>Anthemidinae</taxon>
        <taxon>Tanacetum</taxon>
    </lineage>
</organism>
<sequence>MTDYALWQVILNGDSPPPTRSVEGVETPYPPTTIEEKLARKNELKDRAIEKRFGGNKESKKVQKTLLK</sequence>
<comment type="caution">
    <text evidence="1">The sequence shown here is derived from an EMBL/GenBank/DDBJ whole genome shotgun (WGS) entry which is preliminary data.</text>
</comment>